<proteinExistence type="predicted"/>
<reference evidence="1 2" key="1">
    <citation type="submission" date="2016-09" db="EMBL/GenBank/DDBJ databases">
        <authorList>
            <person name="Inglin R.C."/>
        </authorList>
    </citation>
    <scope>NUCLEOTIDE SEQUENCE [LARGE SCALE GENOMIC DNA]</scope>
    <source>
        <strain evidence="1 2">RI-517</strain>
    </source>
</reference>
<evidence type="ECO:0000313" key="2">
    <source>
        <dbReference type="Proteomes" id="UP000234349"/>
    </source>
</evidence>
<dbReference type="EMBL" id="MKGH01000047">
    <property type="protein sequence ID" value="PKX76537.1"/>
    <property type="molecule type" value="Genomic_DNA"/>
</dbReference>
<name>A0AAX0V9E9_LATSK</name>
<sequence>MLAFNQQLTSALRRILKQSALQVRKVTRQFLVLEDVVNVDLALEDSQSEEALSAAQQIYASQMKTAAETRYDLLVDGQCVLQEVPLDELLPAIMEFANE</sequence>
<accession>A0AAX0V9E9</accession>
<dbReference type="AlphaFoldDB" id="A0AAX0V9E9"/>
<organism evidence="1 2">
    <name type="scientific">Latilactobacillus sakei</name>
    <name type="common">Lactobacillus sakei</name>
    <dbReference type="NCBI Taxonomy" id="1599"/>
    <lineage>
        <taxon>Bacteria</taxon>
        <taxon>Bacillati</taxon>
        <taxon>Bacillota</taxon>
        <taxon>Bacilli</taxon>
        <taxon>Lactobacillales</taxon>
        <taxon>Lactobacillaceae</taxon>
        <taxon>Latilactobacillus</taxon>
    </lineage>
</organism>
<gene>
    <name evidence="1" type="ORF">CUR37_09115</name>
</gene>
<comment type="caution">
    <text evidence="1">The sequence shown here is derived from an EMBL/GenBank/DDBJ whole genome shotgun (WGS) entry which is preliminary data.</text>
</comment>
<protein>
    <submittedName>
        <fullName evidence="1">Uncharacterized protein</fullName>
    </submittedName>
</protein>
<evidence type="ECO:0000313" key="1">
    <source>
        <dbReference type="EMBL" id="PKX76537.1"/>
    </source>
</evidence>
<dbReference type="Proteomes" id="UP000234349">
    <property type="component" value="Unassembled WGS sequence"/>
</dbReference>
<dbReference type="RefSeq" id="WP_076631842.1">
    <property type="nucleotide sequence ID" value="NZ_CP017273.1"/>
</dbReference>